<evidence type="ECO:0000313" key="2">
    <source>
        <dbReference type="EMBL" id="TFB21132.1"/>
    </source>
</evidence>
<proteinExistence type="predicted"/>
<dbReference type="EMBL" id="SOPW01000009">
    <property type="protein sequence ID" value="TFB21132.1"/>
    <property type="molecule type" value="Genomic_DNA"/>
</dbReference>
<dbReference type="InterPro" id="IPR009996">
    <property type="entry name" value="YycH"/>
</dbReference>
<dbReference type="AlphaFoldDB" id="A0A4Y8IMK8"/>
<dbReference type="OrthoDB" id="2382185at2"/>
<name>A0A4Y8IMK8_9BACI</name>
<dbReference type="Gene3D" id="3.30.310.160">
    <property type="entry name" value="YycH protein, domain 2"/>
    <property type="match status" value="1"/>
</dbReference>
<dbReference type="Pfam" id="PF07435">
    <property type="entry name" value="YycH"/>
    <property type="match status" value="1"/>
</dbReference>
<feature type="domain" description="Regulatory protein YycH" evidence="1">
    <location>
        <begin position="3"/>
        <end position="438"/>
    </location>
</feature>
<comment type="caution">
    <text evidence="2">The sequence shown here is derived from an EMBL/GenBank/DDBJ whole genome shotgun (WGS) entry which is preliminary data.</text>
</comment>
<accession>A0A4Y8IMK8</accession>
<sequence length="456" mass="53799">MVEHIKSIILFLLVAFSLLLTFALWTYQPEFQDLDTQKFVDETKLEGQEKLIEEVVYPNKIIFHDYQEHKMFREKVNENDLYNEILSWEFSSIRTPANLNTIRRHLEWSEPLGWTNNKSYQSIEIQYPVGVPFELVNQMFSVNKNDVNWSGEFNKLYLNMKSNDQEIQFVFASDSHQKILTGEIESSKAFQRLENEFNSSNTMVNLQEYRLNNDHTVYLPEEKLSLRSYAVTTEPLSEQPMINVLFKSPSSVRRVATNNSDSYWTDGSRRLVTQPVFDNDEVMSFVNSLYKDGPLMNKEDMIQKSIEFTNDHTGWTDDFRLDNLNEFGLLNYRMYYNGYPIYDTSQQFEQLLQMEQKWINNHLYSLKRPLFKINNNIGIDRRDLASGENVYQLIQTINEQLSYIIQDVRIGYKLNARNDGSIVVLELDPEWHVKFGEDIWRPLSSFNDVLTNQGVE</sequence>
<keyword evidence="3" id="KW-1185">Reference proteome</keyword>
<dbReference type="RefSeq" id="WP_134340273.1">
    <property type="nucleotide sequence ID" value="NZ_SOPW01000009.1"/>
</dbReference>
<organism evidence="2 3">
    <name type="scientific">Filobacillus milosensis</name>
    <dbReference type="NCBI Taxonomy" id="94137"/>
    <lineage>
        <taxon>Bacteria</taxon>
        <taxon>Bacillati</taxon>
        <taxon>Bacillota</taxon>
        <taxon>Bacilli</taxon>
        <taxon>Bacillales</taxon>
        <taxon>Bacillaceae</taxon>
        <taxon>Filobacillus</taxon>
    </lineage>
</organism>
<gene>
    <name evidence="2" type="ORF">E3U55_09950</name>
</gene>
<dbReference type="InterPro" id="IPR042274">
    <property type="entry name" value="YycH/YycI_2"/>
</dbReference>
<evidence type="ECO:0000259" key="1">
    <source>
        <dbReference type="Pfam" id="PF07435"/>
    </source>
</evidence>
<evidence type="ECO:0000313" key="3">
    <source>
        <dbReference type="Proteomes" id="UP000297975"/>
    </source>
</evidence>
<dbReference type="Proteomes" id="UP000297975">
    <property type="component" value="Unassembled WGS sequence"/>
</dbReference>
<reference evidence="2 3" key="1">
    <citation type="submission" date="2019-03" db="EMBL/GenBank/DDBJ databases">
        <authorList>
            <person name="He R.-H."/>
        </authorList>
    </citation>
    <scope>NUCLEOTIDE SEQUENCE [LARGE SCALE GENOMIC DNA]</scope>
    <source>
        <strain evidence="3">SH 714</strain>
    </source>
</reference>
<dbReference type="CDD" id="cd15787">
    <property type="entry name" value="YycH_N"/>
    <property type="match status" value="1"/>
</dbReference>
<protein>
    <recommendedName>
        <fullName evidence="1">Regulatory protein YycH domain-containing protein</fullName>
    </recommendedName>
</protein>